<dbReference type="Proteomes" id="UP000728032">
    <property type="component" value="Unassembled WGS sequence"/>
</dbReference>
<keyword evidence="2" id="KW-1185">Reference proteome</keyword>
<dbReference type="AlphaFoldDB" id="A0A7R9LVY4"/>
<gene>
    <name evidence="1" type="ORF">ONB1V03_LOCUS7022</name>
</gene>
<dbReference type="EMBL" id="CAJPVJ010003401">
    <property type="protein sequence ID" value="CAG2167519.1"/>
    <property type="molecule type" value="Genomic_DNA"/>
</dbReference>
<organism evidence="1">
    <name type="scientific">Oppiella nova</name>
    <dbReference type="NCBI Taxonomy" id="334625"/>
    <lineage>
        <taxon>Eukaryota</taxon>
        <taxon>Metazoa</taxon>
        <taxon>Ecdysozoa</taxon>
        <taxon>Arthropoda</taxon>
        <taxon>Chelicerata</taxon>
        <taxon>Arachnida</taxon>
        <taxon>Acari</taxon>
        <taxon>Acariformes</taxon>
        <taxon>Sarcoptiformes</taxon>
        <taxon>Oribatida</taxon>
        <taxon>Brachypylina</taxon>
        <taxon>Oppioidea</taxon>
        <taxon>Oppiidae</taxon>
        <taxon>Oppiella</taxon>
    </lineage>
</organism>
<protein>
    <submittedName>
        <fullName evidence="1">Uncharacterized protein</fullName>
    </submittedName>
</protein>
<dbReference type="EMBL" id="OC918226">
    <property type="protein sequence ID" value="CAD7648957.1"/>
    <property type="molecule type" value="Genomic_DNA"/>
</dbReference>
<accession>A0A7R9LVY4</accession>
<evidence type="ECO:0000313" key="1">
    <source>
        <dbReference type="EMBL" id="CAD7648957.1"/>
    </source>
</evidence>
<proteinExistence type="predicted"/>
<name>A0A7R9LVY4_9ACAR</name>
<sequence length="178" mass="19745">MTETPGATDVIGDKLINDKAKPTPTNKISIGKIGGTFKLGLKVTYTRVKDDTKPFTPLFTIENLDLNDPCVDDEHKPIDCNNKTPQSKTGKQLGDSFKCKCKSEDFYWEHTVTNKSVVMGCFQSPKCLTYECDTNQQCALDVGGKPHCVPADGYYQRDETSPIVKIDACDLTLLIRVM</sequence>
<reference evidence="1" key="1">
    <citation type="submission" date="2020-11" db="EMBL/GenBank/DDBJ databases">
        <authorList>
            <person name="Tran Van P."/>
        </authorList>
    </citation>
    <scope>NUCLEOTIDE SEQUENCE</scope>
</reference>
<evidence type="ECO:0000313" key="2">
    <source>
        <dbReference type="Proteomes" id="UP000728032"/>
    </source>
</evidence>